<keyword evidence="1" id="KW-1133">Transmembrane helix</keyword>
<dbReference type="InterPro" id="IPR003607">
    <property type="entry name" value="HD/PDEase_dom"/>
</dbReference>
<dbReference type="Proteomes" id="UP000057158">
    <property type="component" value="Chromosome"/>
</dbReference>
<dbReference type="SMART" id="SM00471">
    <property type="entry name" value="HDc"/>
    <property type="match status" value="1"/>
</dbReference>
<dbReference type="Pfam" id="PF13487">
    <property type="entry name" value="HD_5"/>
    <property type="match status" value="1"/>
</dbReference>
<dbReference type="PATRIC" id="fig|1603606.3.peg.496"/>
<keyword evidence="4" id="KW-1185">Reference proteome</keyword>
<dbReference type="AlphaFoldDB" id="A0A0M4CY56"/>
<dbReference type="InterPro" id="IPR037522">
    <property type="entry name" value="HD_GYP_dom"/>
</dbReference>
<feature type="transmembrane region" description="Helical" evidence="1">
    <location>
        <begin position="12"/>
        <end position="30"/>
    </location>
</feature>
<feature type="transmembrane region" description="Helical" evidence="1">
    <location>
        <begin position="42"/>
        <end position="60"/>
    </location>
</feature>
<dbReference type="Gene3D" id="1.10.3210.10">
    <property type="entry name" value="Hypothetical protein af1432"/>
    <property type="match status" value="1"/>
</dbReference>
<dbReference type="PANTHER" id="PTHR43155:SF2">
    <property type="entry name" value="CYCLIC DI-GMP PHOSPHODIESTERASE PA4108"/>
    <property type="match status" value="1"/>
</dbReference>
<dbReference type="KEGG" id="des:DSOUD_0459"/>
<feature type="domain" description="HD-GYP" evidence="2">
    <location>
        <begin position="73"/>
        <end position="270"/>
    </location>
</feature>
<dbReference type="CDD" id="cd00077">
    <property type="entry name" value="HDc"/>
    <property type="match status" value="1"/>
</dbReference>
<keyword evidence="1" id="KW-0812">Transmembrane</keyword>
<name>A0A0M4CY56_9BACT</name>
<dbReference type="OrthoDB" id="9776250at2"/>
<dbReference type="PANTHER" id="PTHR43155">
    <property type="entry name" value="CYCLIC DI-GMP PHOSPHODIESTERASE PA4108-RELATED"/>
    <property type="match status" value="1"/>
</dbReference>
<dbReference type="EMBL" id="CP010802">
    <property type="protein sequence ID" value="ALC15252.1"/>
    <property type="molecule type" value="Genomic_DNA"/>
</dbReference>
<protein>
    <submittedName>
        <fullName evidence="3">Putative metal dependent phosphohydrolase</fullName>
    </submittedName>
</protein>
<keyword evidence="1" id="KW-0472">Membrane</keyword>
<keyword evidence="3" id="KW-0378">Hydrolase</keyword>
<proteinExistence type="predicted"/>
<dbReference type="GO" id="GO:0016787">
    <property type="term" value="F:hydrolase activity"/>
    <property type="evidence" value="ECO:0007669"/>
    <property type="project" value="UniProtKB-KW"/>
</dbReference>
<dbReference type="SUPFAM" id="SSF109604">
    <property type="entry name" value="HD-domain/PDEase-like"/>
    <property type="match status" value="1"/>
</dbReference>
<evidence type="ECO:0000259" key="2">
    <source>
        <dbReference type="PROSITE" id="PS51832"/>
    </source>
</evidence>
<dbReference type="PROSITE" id="PS51832">
    <property type="entry name" value="HD_GYP"/>
    <property type="match status" value="1"/>
</dbReference>
<reference evidence="3 4" key="1">
    <citation type="submission" date="2015-07" db="EMBL/GenBank/DDBJ databases">
        <title>Isolation and Genomic Characterization of a Novel Halophilic Metal-Reducing Deltaproteobacterium from the Deep Subsurface.</title>
        <authorList>
            <person name="Badalamenti J.P."/>
            <person name="Summers Z.M."/>
            <person name="Gralnick J.A."/>
            <person name="Bond D.R."/>
        </authorList>
    </citation>
    <scope>NUCLEOTIDE SEQUENCE [LARGE SCALE GENOMIC DNA]</scope>
    <source>
        <strain evidence="3 4">WTL</strain>
    </source>
</reference>
<gene>
    <name evidence="3" type="ORF">DSOUD_0459</name>
</gene>
<dbReference type="STRING" id="1603606.DSOUD_0459"/>
<organism evidence="3 4">
    <name type="scientific">Desulfuromonas soudanensis</name>
    <dbReference type="NCBI Taxonomy" id="1603606"/>
    <lineage>
        <taxon>Bacteria</taxon>
        <taxon>Pseudomonadati</taxon>
        <taxon>Thermodesulfobacteriota</taxon>
        <taxon>Desulfuromonadia</taxon>
        <taxon>Desulfuromonadales</taxon>
        <taxon>Desulfuromonadaceae</taxon>
        <taxon>Desulfuromonas</taxon>
    </lineage>
</organism>
<sequence length="282" mass="31523">MFIISLSVFRYPMTYLTLVGSVLAMNLLAYLQSNLIEVTRPLSGYILPTIIGGVIGMLLSSNRVSCREKREEQKRLFIDIVQSLSIALDERDAYTYGHSSRVTDFSMALGKRAGLGKLELEMLELGSILHDIGKIGIPDTILNKPEALNSEEIEMIRQHPIKGERIIGLSNNNKIQMIVDCIRSHHERYDGSGYPDGLTGTDIPVLARIVAIADAFDTMTSRRVYRVKLTPQDAVAELLSCSGSQFDPQLTRQFSEVLRGEEFKMLLENESPECEPLLVPHP</sequence>
<evidence type="ECO:0000256" key="1">
    <source>
        <dbReference type="SAM" id="Phobius"/>
    </source>
</evidence>
<dbReference type="RefSeq" id="WP_053549476.1">
    <property type="nucleotide sequence ID" value="NZ_CP010802.1"/>
</dbReference>
<evidence type="ECO:0000313" key="4">
    <source>
        <dbReference type="Proteomes" id="UP000057158"/>
    </source>
</evidence>
<accession>A0A0M4CY56</accession>
<evidence type="ECO:0000313" key="3">
    <source>
        <dbReference type="EMBL" id="ALC15252.1"/>
    </source>
</evidence>